<evidence type="ECO:0000313" key="4">
    <source>
        <dbReference type="Proteomes" id="UP000030752"/>
    </source>
</evidence>
<evidence type="ECO:0000313" key="3">
    <source>
        <dbReference type="EMBL" id="ETN41254.1"/>
    </source>
</evidence>
<dbReference type="InterPro" id="IPR011074">
    <property type="entry name" value="CRAL/TRIO_N_dom"/>
</dbReference>
<organism evidence="3 4">
    <name type="scientific">Cyphellophora europaea (strain CBS 101466)</name>
    <name type="common">Phialophora europaea</name>
    <dbReference type="NCBI Taxonomy" id="1220924"/>
    <lineage>
        <taxon>Eukaryota</taxon>
        <taxon>Fungi</taxon>
        <taxon>Dikarya</taxon>
        <taxon>Ascomycota</taxon>
        <taxon>Pezizomycotina</taxon>
        <taxon>Eurotiomycetes</taxon>
        <taxon>Chaetothyriomycetidae</taxon>
        <taxon>Chaetothyriales</taxon>
        <taxon>Cyphellophoraceae</taxon>
        <taxon>Cyphellophora</taxon>
    </lineage>
</organism>
<protein>
    <recommendedName>
        <fullName evidence="2">CRAL-TRIO domain-containing protein</fullName>
    </recommendedName>
</protein>
<keyword evidence="4" id="KW-1185">Reference proteome</keyword>
<dbReference type="SMART" id="SM01100">
    <property type="entry name" value="CRAL_TRIO_N"/>
    <property type="match status" value="1"/>
</dbReference>
<dbReference type="AlphaFoldDB" id="W2RZX6"/>
<dbReference type="InterPro" id="IPR001251">
    <property type="entry name" value="CRAL-TRIO_dom"/>
</dbReference>
<dbReference type="SMART" id="SM00516">
    <property type="entry name" value="SEC14"/>
    <property type="match status" value="1"/>
</dbReference>
<name>W2RZX6_CYPE1</name>
<dbReference type="VEuPathDB" id="FungiDB:HMPREF1541_03189"/>
<accession>W2RZX6</accession>
<dbReference type="STRING" id="1220924.W2RZX6"/>
<reference evidence="3 4" key="1">
    <citation type="submission" date="2013-03" db="EMBL/GenBank/DDBJ databases">
        <title>The Genome Sequence of Phialophora europaea CBS 101466.</title>
        <authorList>
            <consortium name="The Broad Institute Genomics Platform"/>
            <person name="Cuomo C."/>
            <person name="de Hoog S."/>
            <person name="Gorbushina A."/>
            <person name="Walker B."/>
            <person name="Young S.K."/>
            <person name="Zeng Q."/>
            <person name="Gargeya S."/>
            <person name="Fitzgerald M."/>
            <person name="Haas B."/>
            <person name="Abouelleil A."/>
            <person name="Allen A.W."/>
            <person name="Alvarado L."/>
            <person name="Arachchi H.M."/>
            <person name="Berlin A.M."/>
            <person name="Chapman S.B."/>
            <person name="Gainer-Dewar J."/>
            <person name="Goldberg J."/>
            <person name="Griggs A."/>
            <person name="Gujja S."/>
            <person name="Hansen M."/>
            <person name="Howarth C."/>
            <person name="Imamovic A."/>
            <person name="Ireland A."/>
            <person name="Larimer J."/>
            <person name="McCowan C."/>
            <person name="Murphy C."/>
            <person name="Pearson M."/>
            <person name="Poon T.W."/>
            <person name="Priest M."/>
            <person name="Roberts A."/>
            <person name="Saif S."/>
            <person name="Shea T."/>
            <person name="Sisk P."/>
            <person name="Sykes S."/>
            <person name="Wortman J."/>
            <person name="Nusbaum C."/>
            <person name="Birren B."/>
        </authorList>
    </citation>
    <scope>NUCLEOTIDE SEQUENCE [LARGE SCALE GENOMIC DNA]</scope>
    <source>
        <strain evidence="3 4">CBS 101466</strain>
    </source>
</reference>
<dbReference type="RefSeq" id="XP_008715763.1">
    <property type="nucleotide sequence ID" value="XM_008717541.1"/>
</dbReference>
<dbReference type="InterPro" id="IPR036273">
    <property type="entry name" value="CRAL/TRIO_N_dom_sf"/>
</dbReference>
<proteinExistence type="predicted"/>
<dbReference type="InParanoid" id="W2RZX6"/>
<dbReference type="OrthoDB" id="43460at2759"/>
<dbReference type="Proteomes" id="UP000030752">
    <property type="component" value="Unassembled WGS sequence"/>
</dbReference>
<evidence type="ECO:0000256" key="1">
    <source>
        <dbReference type="SAM" id="MobiDB-lite"/>
    </source>
</evidence>
<dbReference type="CDD" id="cd00170">
    <property type="entry name" value="SEC14"/>
    <property type="match status" value="1"/>
</dbReference>
<feature type="compositionally biased region" description="Basic and acidic residues" evidence="1">
    <location>
        <begin position="84"/>
        <end position="93"/>
    </location>
</feature>
<dbReference type="GeneID" id="19970528"/>
<evidence type="ECO:0000259" key="2">
    <source>
        <dbReference type="PROSITE" id="PS50191"/>
    </source>
</evidence>
<gene>
    <name evidence="3" type="ORF">HMPREF1541_03189</name>
</gene>
<dbReference type="Pfam" id="PF03765">
    <property type="entry name" value="CRAL_TRIO_N"/>
    <property type="match status" value="1"/>
</dbReference>
<dbReference type="Gene3D" id="3.40.525.10">
    <property type="entry name" value="CRAL-TRIO lipid binding domain"/>
    <property type="match status" value="1"/>
</dbReference>
<dbReference type="InterPro" id="IPR052432">
    <property type="entry name" value="PITP/CRAL-TRIO"/>
</dbReference>
<dbReference type="PROSITE" id="PS50191">
    <property type="entry name" value="CRAL_TRIO"/>
    <property type="match status" value="1"/>
</dbReference>
<dbReference type="PANTHER" id="PTHR46590">
    <property type="entry name" value="PHOSPHATIDYLINOSITOL TRANSFER PROTEIN CSR1-RELATED"/>
    <property type="match status" value="1"/>
</dbReference>
<dbReference type="SUPFAM" id="SSF52087">
    <property type="entry name" value="CRAL/TRIO domain"/>
    <property type="match status" value="1"/>
</dbReference>
<dbReference type="EMBL" id="KB822719">
    <property type="protein sequence ID" value="ETN41254.1"/>
    <property type="molecule type" value="Genomic_DNA"/>
</dbReference>
<feature type="region of interest" description="Disordered" evidence="1">
    <location>
        <begin position="29"/>
        <end position="93"/>
    </location>
</feature>
<dbReference type="HOGENOM" id="CLU_016665_3_0_1"/>
<sequence>MPTPPGHRGNLTPDQETKLRELWVLTLKTFGVSNPANTNGTSTPTTTEEAAADPAATEKKKKSRMSIFSSRKHDDSSSPSHPPKHPDDSDDKYGQVKEYQNILATQSPESLRTAFWSMVKADHPDALLLRFLRARKWDVHKALVMMISTMSWRGNEMHVDDDVVYQGEVGALKDSKSTDANVKREGQDFLEQMRLGKSFLHGTDKEGRPLCFVRARLHHGGDQSERSMERYTVYVIETARLVLRAPVETATILFDMTGFTMANMDYTPVKFMIKIFEANYPESLGAVLVHKAPWLFQGIWKIIKGWLDPVVAAKVHFTSSVEDLEQFIPKSQIIKELGGDENWEYVFVEPKEGEDDLLKDDEKLKQFQDERKGMVDEYESKTFEWINTADASHKQRRDELATKLNDNYWKLDPYIRARTLYDRVGMIEPGGKINFYPNHEKAKKEIEGTAAANTNAEDVD</sequence>
<feature type="domain" description="CRAL-TRIO" evidence="2">
    <location>
        <begin position="188"/>
        <end position="345"/>
    </location>
</feature>
<dbReference type="eggNOG" id="KOG1470">
    <property type="taxonomic scope" value="Eukaryota"/>
</dbReference>
<dbReference type="FunCoup" id="W2RZX6">
    <property type="interactions" value="173"/>
</dbReference>
<dbReference type="SUPFAM" id="SSF46938">
    <property type="entry name" value="CRAL/TRIO N-terminal domain"/>
    <property type="match status" value="1"/>
</dbReference>
<dbReference type="PANTHER" id="PTHR46590:SF1">
    <property type="entry name" value="PHOSPHATIDYLINOSITOL TRANSFER PROTEIN CSR1"/>
    <property type="match status" value="1"/>
</dbReference>
<feature type="compositionally biased region" description="Low complexity" evidence="1">
    <location>
        <begin position="34"/>
        <end position="55"/>
    </location>
</feature>
<dbReference type="GO" id="GO:0120010">
    <property type="term" value="P:intermembrane phospholipid transfer"/>
    <property type="evidence" value="ECO:0007669"/>
    <property type="project" value="EnsemblFungi"/>
</dbReference>
<dbReference type="InterPro" id="IPR036865">
    <property type="entry name" value="CRAL-TRIO_dom_sf"/>
</dbReference>
<dbReference type="Pfam" id="PF00650">
    <property type="entry name" value="CRAL_TRIO"/>
    <property type="match status" value="1"/>
</dbReference>